<dbReference type="AlphaFoldDB" id="A0A2H0RHL5"/>
<comment type="caution">
    <text evidence="1">The sequence shown here is derived from an EMBL/GenBank/DDBJ whole genome shotgun (WGS) entry which is preliminary data.</text>
</comment>
<accession>A0A2H0RHL5</accession>
<evidence type="ECO:0000313" key="2">
    <source>
        <dbReference type="Proteomes" id="UP000230431"/>
    </source>
</evidence>
<organism evidence="1 2">
    <name type="scientific">Candidatus Vogelbacteria bacterium CG10_big_fil_rev_8_21_14_0_10_49_38</name>
    <dbReference type="NCBI Taxonomy" id="1975043"/>
    <lineage>
        <taxon>Bacteria</taxon>
        <taxon>Candidatus Vogeliibacteriota</taxon>
    </lineage>
</organism>
<proteinExistence type="predicted"/>
<protein>
    <submittedName>
        <fullName evidence="1">Uncharacterized protein</fullName>
    </submittedName>
</protein>
<sequence>MEVMKAIEDGFGLGCGISLSQAMNSPRFRELLTKQNTLLSRYPENTHRGIALRAGHLVMGQLLHTLPESKALAEAKKIETPKFGCGIEMRALIQFFGESLIAEAGECLPDDVLELAREWKTASTERQIAIARELFFVFRSESQGHKKGEVLTLVKARQDLLRRAAERWDREESNGEDILPRLYGRWNEKCSANCQGKAQMLIAFAQLVGAEVMTVNTLSDGNQELRHLRNELARAITRDMRKRKLSDASSDFSDSMAGHIFAETFGEQIRDFHVGVALKLRDGHWILIDPHALSWGVFSQHYYLNSTHRLLQKYGEVLPGLALIRSDDGEMADRIRARINLSYDLIERSRKMEAVIREHVSTALDFIKVVMVSEDVLYPFL</sequence>
<name>A0A2H0RHL5_9BACT</name>
<gene>
    <name evidence="1" type="ORF">COV08_01820</name>
</gene>
<evidence type="ECO:0000313" key="1">
    <source>
        <dbReference type="EMBL" id="PIR46051.1"/>
    </source>
</evidence>
<dbReference type="EMBL" id="PCYK01000013">
    <property type="protein sequence ID" value="PIR46051.1"/>
    <property type="molecule type" value="Genomic_DNA"/>
</dbReference>
<dbReference type="Proteomes" id="UP000230431">
    <property type="component" value="Unassembled WGS sequence"/>
</dbReference>
<reference evidence="1 2" key="1">
    <citation type="submission" date="2017-09" db="EMBL/GenBank/DDBJ databases">
        <title>Depth-based differentiation of microbial function through sediment-hosted aquifers and enrichment of novel symbionts in the deep terrestrial subsurface.</title>
        <authorList>
            <person name="Probst A.J."/>
            <person name="Ladd B."/>
            <person name="Jarett J.K."/>
            <person name="Geller-Mcgrath D.E."/>
            <person name="Sieber C.M."/>
            <person name="Emerson J.B."/>
            <person name="Anantharaman K."/>
            <person name="Thomas B.C."/>
            <person name="Malmstrom R."/>
            <person name="Stieglmeier M."/>
            <person name="Klingl A."/>
            <person name="Woyke T."/>
            <person name="Ryan C.M."/>
            <person name="Banfield J.F."/>
        </authorList>
    </citation>
    <scope>NUCLEOTIDE SEQUENCE [LARGE SCALE GENOMIC DNA]</scope>
    <source>
        <strain evidence="1">CG10_big_fil_rev_8_21_14_0_10_49_38</strain>
    </source>
</reference>